<organism evidence="1 2">
    <name type="scientific">Cricetulus griseus</name>
    <name type="common">Chinese hamster</name>
    <name type="synonym">Cricetulus barabensis griseus</name>
    <dbReference type="NCBI Taxonomy" id="10029"/>
    <lineage>
        <taxon>Eukaryota</taxon>
        <taxon>Metazoa</taxon>
        <taxon>Chordata</taxon>
        <taxon>Craniata</taxon>
        <taxon>Vertebrata</taxon>
        <taxon>Euteleostomi</taxon>
        <taxon>Mammalia</taxon>
        <taxon>Eutheria</taxon>
        <taxon>Euarchontoglires</taxon>
        <taxon>Glires</taxon>
        <taxon>Rodentia</taxon>
        <taxon>Myomorpha</taxon>
        <taxon>Muroidea</taxon>
        <taxon>Cricetidae</taxon>
        <taxon>Cricetinae</taxon>
        <taxon>Cricetulus</taxon>
    </lineage>
</organism>
<gene>
    <name evidence="1" type="ORF">I79_020963</name>
</gene>
<evidence type="ECO:0000313" key="2">
    <source>
        <dbReference type="Proteomes" id="UP000001075"/>
    </source>
</evidence>
<dbReference type="AlphaFoldDB" id="G3IBE3"/>
<accession>G3IBE3</accession>
<dbReference type="EMBL" id="JH001818">
    <property type="protein sequence ID" value="EGW04189.1"/>
    <property type="molecule type" value="Genomic_DNA"/>
</dbReference>
<dbReference type="Proteomes" id="UP000001075">
    <property type="component" value="Unassembled WGS sequence"/>
</dbReference>
<protein>
    <submittedName>
        <fullName evidence="1">Uncharacterized protein</fullName>
    </submittedName>
</protein>
<evidence type="ECO:0000313" key="1">
    <source>
        <dbReference type="EMBL" id="EGW04189.1"/>
    </source>
</evidence>
<sequence length="65" mass="7327">MGHLVDRHRAAVLASPNLNISQDIRALFTNLVKQPAVLWTKRLVSAKASRHRKSLGEKIREKVSL</sequence>
<dbReference type="InParanoid" id="G3IBE3"/>
<reference evidence="2" key="1">
    <citation type="journal article" date="2011" name="Nat. Biotechnol.">
        <title>The genomic sequence of the Chinese hamster ovary (CHO)-K1 cell line.</title>
        <authorList>
            <person name="Xu X."/>
            <person name="Nagarajan H."/>
            <person name="Lewis N.E."/>
            <person name="Pan S."/>
            <person name="Cai Z."/>
            <person name="Liu X."/>
            <person name="Chen W."/>
            <person name="Xie M."/>
            <person name="Wang W."/>
            <person name="Hammond S."/>
            <person name="Andersen M.R."/>
            <person name="Neff N."/>
            <person name="Passarelli B."/>
            <person name="Koh W."/>
            <person name="Fan H.C."/>
            <person name="Wang J."/>
            <person name="Gui Y."/>
            <person name="Lee K.H."/>
            <person name="Betenbaugh M.J."/>
            <person name="Quake S.R."/>
            <person name="Famili I."/>
            <person name="Palsson B.O."/>
            <person name="Wang J."/>
        </authorList>
    </citation>
    <scope>NUCLEOTIDE SEQUENCE [LARGE SCALE GENOMIC DNA]</scope>
    <source>
        <strain evidence="2">CHO K1 cell line</strain>
    </source>
</reference>
<proteinExistence type="predicted"/>
<name>G3IBE3_CRIGR</name>